<proteinExistence type="predicted"/>
<dbReference type="InterPro" id="IPR008984">
    <property type="entry name" value="SMAD_FHA_dom_sf"/>
</dbReference>
<dbReference type="AlphaFoldDB" id="A0A1G7U612"/>
<keyword evidence="4" id="KW-1185">Reference proteome</keyword>
<reference evidence="3 4" key="1">
    <citation type="submission" date="2016-10" db="EMBL/GenBank/DDBJ databases">
        <authorList>
            <person name="de Groot N.N."/>
        </authorList>
    </citation>
    <scope>NUCLEOTIDE SEQUENCE [LARGE SCALE GENOMIC DNA]</scope>
    <source>
        <strain evidence="3 4">DSM 23142</strain>
    </source>
</reference>
<evidence type="ECO:0000259" key="2">
    <source>
        <dbReference type="PROSITE" id="PS50006"/>
    </source>
</evidence>
<dbReference type="STRING" id="370764.SAMN04489810_0281"/>
<dbReference type="Pfam" id="PF00498">
    <property type="entry name" value="FHA"/>
    <property type="match status" value="1"/>
</dbReference>
<evidence type="ECO:0000313" key="3">
    <source>
        <dbReference type="EMBL" id="SDG43082.1"/>
    </source>
</evidence>
<dbReference type="OrthoDB" id="3254248at2"/>
<dbReference type="CDD" id="cd00060">
    <property type="entry name" value="FHA"/>
    <property type="match status" value="1"/>
</dbReference>
<dbReference type="Gene3D" id="2.60.200.20">
    <property type="match status" value="1"/>
</dbReference>
<keyword evidence="1" id="KW-0597">Phosphoprotein</keyword>
<organism evidence="3 4">
    <name type="scientific">Microbacterium pygmaeum</name>
    <dbReference type="NCBI Taxonomy" id="370764"/>
    <lineage>
        <taxon>Bacteria</taxon>
        <taxon>Bacillati</taxon>
        <taxon>Actinomycetota</taxon>
        <taxon>Actinomycetes</taxon>
        <taxon>Micrococcales</taxon>
        <taxon>Microbacteriaceae</taxon>
        <taxon>Microbacterium</taxon>
    </lineage>
</organism>
<accession>A0A1G7U612</accession>
<evidence type="ECO:0000256" key="1">
    <source>
        <dbReference type="ARBA" id="ARBA00022553"/>
    </source>
</evidence>
<dbReference type="SUPFAM" id="SSF49879">
    <property type="entry name" value="SMAD/FHA domain"/>
    <property type="match status" value="1"/>
</dbReference>
<dbReference type="EMBL" id="LT629692">
    <property type="protein sequence ID" value="SDG43082.1"/>
    <property type="molecule type" value="Genomic_DNA"/>
</dbReference>
<dbReference type="RefSeq" id="WP_091485239.1">
    <property type="nucleotide sequence ID" value="NZ_LT629692.1"/>
</dbReference>
<sequence>MTAQGMLAPSVAAVLTWDDGTRIAVYVRTVFGRDPATEPGTVRVVVRDETLSLSKTHFEVGSDDAGVFIVDRYSKNGSVLVRDGIRHRLIAGAQTSLRPGDRLEFGDRSVMVSLA</sequence>
<name>A0A1G7U612_9MICO</name>
<dbReference type="PROSITE" id="PS50006">
    <property type="entry name" value="FHA_DOMAIN"/>
    <property type="match status" value="1"/>
</dbReference>
<dbReference type="InterPro" id="IPR000253">
    <property type="entry name" value="FHA_dom"/>
</dbReference>
<feature type="domain" description="FHA" evidence="2">
    <location>
        <begin position="29"/>
        <end position="80"/>
    </location>
</feature>
<evidence type="ECO:0000313" key="4">
    <source>
        <dbReference type="Proteomes" id="UP000199009"/>
    </source>
</evidence>
<protein>
    <submittedName>
        <fullName evidence="3">FHA domain-containing protein</fullName>
    </submittedName>
</protein>
<gene>
    <name evidence="3" type="ORF">SAMN04489810_0281</name>
</gene>
<dbReference type="Proteomes" id="UP000199009">
    <property type="component" value="Chromosome I"/>
</dbReference>